<accession>A0A6L6IRA4</accession>
<proteinExistence type="predicted"/>
<sequence length="59" mass="6598">MDTLSALLFPAGHSAIKSSQIAHEWSERAEISTNGKKDLKKPCAKKWDPYNAPPSTRRM</sequence>
<dbReference type="OrthoDB" id="6631268at2"/>
<evidence type="ECO:0000313" key="2">
    <source>
        <dbReference type="EMBL" id="MTH48504.1"/>
    </source>
</evidence>
<gene>
    <name evidence="2" type="ORF">GJV78_20070</name>
</gene>
<dbReference type="Proteomes" id="UP000477739">
    <property type="component" value="Unassembled WGS sequence"/>
</dbReference>
<reference evidence="2 3" key="1">
    <citation type="submission" date="2019-11" db="EMBL/GenBank/DDBJ databases">
        <title>Escherichia alba sp. nov. isolated from the gut of plastic-eating superworms Zophobas atratus.</title>
        <authorList>
            <person name="Yang Y."/>
        </authorList>
    </citation>
    <scope>NUCLEOTIDE SEQUENCE [LARGE SCALE GENOMIC DNA]</scope>
    <source>
        <strain evidence="3">BIT-B35</strain>
    </source>
</reference>
<comment type="caution">
    <text evidence="2">The sequence shown here is derived from an EMBL/GenBank/DDBJ whole genome shotgun (WGS) entry which is preliminary data.</text>
</comment>
<dbReference type="AlphaFoldDB" id="A0A6L6IRA4"/>
<dbReference type="RefSeq" id="WP_155109953.1">
    <property type="nucleotide sequence ID" value="NZ_WMJZ01000040.1"/>
</dbReference>
<organism evidence="2 3">
    <name type="scientific">Intestinirhabdus alba</name>
    <dbReference type="NCBI Taxonomy" id="2899544"/>
    <lineage>
        <taxon>Bacteria</taxon>
        <taxon>Pseudomonadati</taxon>
        <taxon>Pseudomonadota</taxon>
        <taxon>Gammaproteobacteria</taxon>
        <taxon>Enterobacterales</taxon>
        <taxon>Enterobacteriaceae</taxon>
        <taxon>Intestinirhabdus</taxon>
    </lineage>
</organism>
<keyword evidence="3" id="KW-1185">Reference proteome</keyword>
<evidence type="ECO:0000313" key="3">
    <source>
        <dbReference type="Proteomes" id="UP000477739"/>
    </source>
</evidence>
<evidence type="ECO:0000256" key="1">
    <source>
        <dbReference type="SAM" id="MobiDB-lite"/>
    </source>
</evidence>
<feature type="compositionally biased region" description="Basic and acidic residues" evidence="1">
    <location>
        <begin position="32"/>
        <end position="48"/>
    </location>
</feature>
<protein>
    <submittedName>
        <fullName evidence="2">Uncharacterized protein</fullName>
    </submittedName>
</protein>
<name>A0A6L6IRA4_9ENTR</name>
<dbReference type="EMBL" id="WMJZ01000040">
    <property type="protein sequence ID" value="MTH48504.1"/>
    <property type="molecule type" value="Genomic_DNA"/>
</dbReference>
<feature type="region of interest" description="Disordered" evidence="1">
    <location>
        <begin position="32"/>
        <end position="59"/>
    </location>
</feature>